<evidence type="ECO:0000256" key="2">
    <source>
        <dbReference type="ARBA" id="ARBA00005679"/>
    </source>
</evidence>
<feature type="chain" id="PRO_5040446836" description="Gamma-interferon-inducible lysosomal thiol reductase" evidence="6">
    <location>
        <begin position="27"/>
        <end position="241"/>
    </location>
</feature>
<keyword evidence="5" id="KW-0325">Glycoprotein</keyword>
<feature type="signal peptide" evidence="6">
    <location>
        <begin position="1"/>
        <end position="26"/>
    </location>
</feature>
<evidence type="ECO:0000256" key="1">
    <source>
        <dbReference type="ARBA" id="ARBA00004613"/>
    </source>
</evidence>
<accession>A0A9Q0C3L5</accession>
<dbReference type="PANTHER" id="PTHR13234:SF8">
    <property type="entry name" value="GAMMA-INTERFERON-INDUCIBLE LYSOSOMAL THIOL REDUCTASE"/>
    <property type="match status" value="1"/>
</dbReference>
<evidence type="ECO:0000256" key="3">
    <source>
        <dbReference type="ARBA" id="ARBA00022525"/>
    </source>
</evidence>
<comment type="subcellular location">
    <subcellularLocation>
        <location evidence="1">Secreted</location>
    </subcellularLocation>
</comment>
<reference evidence="7" key="1">
    <citation type="journal article" date="2022" name="Cell">
        <title>Repeat-based holocentromeres influence genome architecture and karyotype evolution.</title>
        <authorList>
            <person name="Hofstatter P.G."/>
            <person name="Thangavel G."/>
            <person name="Lux T."/>
            <person name="Neumann P."/>
            <person name="Vondrak T."/>
            <person name="Novak P."/>
            <person name="Zhang M."/>
            <person name="Costa L."/>
            <person name="Castellani M."/>
            <person name="Scott A."/>
            <person name="Toegelov H."/>
            <person name="Fuchs J."/>
            <person name="Mata-Sucre Y."/>
            <person name="Dias Y."/>
            <person name="Vanzela A.L.L."/>
            <person name="Huettel B."/>
            <person name="Almeida C.C.S."/>
            <person name="Simkova H."/>
            <person name="Souza G."/>
            <person name="Pedrosa-Harand A."/>
            <person name="Macas J."/>
            <person name="Mayer K.F.X."/>
            <person name="Houben A."/>
            <person name="Marques A."/>
        </authorList>
    </citation>
    <scope>NUCLEOTIDE SEQUENCE</scope>
    <source>
        <strain evidence="7">RhyBre1mFocal</strain>
    </source>
</reference>
<dbReference type="GO" id="GO:0005576">
    <property type="term" value="C:extracellular region"/>
    <property type="evidence" value="ECO:0007669"/>
    <property type="project" value="UniProtKB-SubCell"/>
</dbReference>
<comment type="similarity">
    <text evidence="2">Belongs to the GILT family.</text>
</comment>
<keyword evidence="3" id="KW-0964">Secreted</keyword>
<dbReference type="OrthoDB" id="958254at2759"/>
<dbReference type="InterPro" id="IPR036249">
    <property type="entry name" value="Thioredoxin-like_sf"/>
</dbReference>
<evidence type="ECO:0008006" key="9">
    <source>
        <dbReference type="Google" id="ProtNLM"/>
    </source>
</evidence>
<evidence type="ECO:0000313" key="7">
    <source>
        <dbReference type="EMBL" id="KAJ1686672.1"/>
    </source>
</evidence>
<evidence type="ECO:0000256" key="5">
    <source>
        <dbReference type="ARBA" id="ARBA00023180"/>
    </source>
</evidence>
<sequence length="241" mass="26852">MASFISLLSTILLLSPLCFTTSLVSASNKVSVSLYYETLCPYCSSFIVNNLANIFQNGLISIIDLHLVPYGNAIVTSDGSIICQHGTGECILNTIEACAIKVWPDVQQHFPFIQCVEKSVEAREENGWESCFQATGLSSEPLINCYNSGYGQQLEVQYGKETNSLQPPHQFVPWVLVNGKTLLEDYENLEHYVCKAYKGALPKVCKGQRLTISQETRANNGDKKNMRKSVICLLAWVILWL</sequence>
<proteinExistence type="inferred from homology"/>
<keyword evidence="8" id="KW-1185">Reference proteome</keyword>
<organism evidence="7 8">
    <name type="scientific">Rhynchospora breviuscula</name>
    <dbReference type="NCBI Taxonomy" id="2022672"/>
    <lineage>
        <taxon>Eukaryota</taxon>
        <taxon>Viridiplantae</taxon>
        <taxon>Streptophyta</taxon>
        <taxon>Embryophyta</taxon>
        <taxon>Tracheophyta</taxon>
        <taxon>Spermatophyta</taxon>
        <taxon>Magnoliopsida</taxon>
        <taxon>Liliopsida</taxon>
        <taxon>Poales</taxon>
        <taxon>Cyperaceae</taxon>
        <taxon>Cyperoideae</taxon>
        <taxon>Rhynchosporeae</taxon>
        <taxon>Rhynchospora</taxon>
    </lineage>
</organism>
<name>A0A9Q0C3L5_9POAL</name>
<protein>
    <recommendedName>
        <fullName evidence="9">Gamma-interferon-inducible lysosomal thiol reductase</fullName>
    </recommendedName>
</protein>
<evidence type="ECO:0000256" key="6">
    <source>
        <dbReference type="SAM" id="SignalP"/>
    </source>
</evidence>
<evidence type="ECO:0000313" key="8">
    <source>
        <dbReference type="Proteomes" id="UP001151287"/>
    </source>
</evidence>
<dbReference type="EMBL" id="JAMQYH010000005">
    <property type="protein sequence ID" value="KAJ1686672.1"/>
    <property type="molecule type" value="Genomic_DNA"/>
</dbReference>
<dbReference type="GO" id="GO:0016671">
    <property type="term" value="F:oxidoreductase activity, acting on a sulfur group of donors, disulfide as acceptor"/>
    <property type="evidence" value="ECO:0007669"/>
    <property type="project" value="InterPro"/>
</dbReference>
<dbReference type="Proteomes" id="UP001151287">
    <property type="component" value="Unassembled WGS sequence"/>
</dbReference>
<dbReference type="Pfam" id="PF03227">
    <property type="entry name" value="GILT"/>
    <property type="match status" value="1"/>
</dbReference>
<keyword evidence="4 6" id="KW-0732">Signal</keyword>
<dbReference type="SUPFAM" id="SSF52833">
    <property type="entry name" value="Thioredoxin-like"/>
    <property type="match status" value="1"/>
</dbReference>
<comment type="caution">
    <text evidence="7">The sequence shown here is derived from an EMBL/GenBank/DDBJ whole genome shotgun (WGS) entry which is preliminary data.</text>
</comment>
<dbReference type="PANTHER" id="PTHR13234">
    <property type="entry name" value="GAMMA-INTERFERON INDUCIBLE LYSOSOMAL THIOL REDUCTASE GILT"/>
    <property type="match status" value="1"/>
</dbReference>
<dbReference type="InterPro" id="IPR004911">
    <property type="entry name" value="Interferon-induced_GILT"/>
</dbReference>
<gene>
    <name evidence="7" type="ORF">LUZ63_018062</name>
</gene>
<evidence type="ECO:0000256" key="4">
    <source>
        <dbReference type="ARBA" id="ARBA00022729"/>
    </source>
</evidence>
<dbReference type="AlphaFoldDB" id="A0A9Q0C3L5"/>